<keyword evidence="2" id="KW-1185">Reference proteome</keyword>
<dbReference type="OrthoDB" id="4355239at2759"/>
<name>A0A1J9PSW6_9EURO</name>
<sequence>MHVPKRPRKVILDSYCEALTPLLNPELIGKGVPPGPEGQTLLHDDSLRAAAQPAVKGLMARCLSVILQFEDVMDLLDDDDAKSLVESFNGLQKGGFHESDIVRLYEHKLFDDYCEIYLNELKFEGATHIVSPYVAI</sequence>
<evidence type="ECO:0000313" key="1">
    <source>
        <dbReference type="EMBL" id="OJD10947.1"/>
    </source>
</evidence>
<comment type="caution">
    <text evidence="1">The sequence shown here is derived from an EMBL/GenBank/DDBJ whole genome shotgun (WGS) entry which is preliminary data.</text>
</comment>
<dbReference type="VEuPathDB" id="FungiDB:AJ78_08178"/>
<reference evidence="1 2" key="1">
    <citation type="submission" date="2015-07" db="EMBL/GenBank/DDBJ databases">
        <title>Emmonsia species relationships and genome sequence.</title>
        <authorList>
            <consortium name="The Broad Institute Genomics Platform"/>
            <person name="Cuomo C.A."/>
            <person name="Munoz J.F."/>
            <person name="Imamovic A."/>
            <person name="Priest M.E."/>
            <person name="Young S."/>
            <person name="Clay O.K."/>
            <person name="McEwen J.G."/>
        </authorList>
    </citation>
    <scope>NUCLEOTIDE SEQUENCE [LARGE SCALE GENOMIC DNA]</scope>
    <source>
        <strain evidence="1 2">UAMH 9510</strain>
    </source>
</reference>
<dbReference type="Proteomes" id="UP000182235">
    <property type="component" value="Unassembled WGS sequence"/>
</dbReference>
<accession>A0A1J9PSW6</accession>
<evidence type="ECO:0000313" key="2">
    <source>
        <dbReference type="Proteomes" id="UP000182235"/>
    </source>
</evidence>
<dbReference type="EMBL" id="LGRN01000650">
    <property type="protein sequence ID" value="OJD10947.1"/>
    <property type="molecule type" value="Genomic_DNA"/>
</dbReference>
<protein>
    <submittedName>
        <fullName evidence="1">Uncharacterized protein</fullName>
    </submittedName>
</protein>
<organism evidence="1 2">
    <name type="scientific">Emergomyces pasteurianus Ep9510</name>
    <dbReference type="NCBI Taxonomy" id="1447872"/>
    <lineage>
        <taxon>Eukaryota</taxon>
        <taxon>Fungi</taxon>
        <taxon>Dikarya</taxon>
        <taxon>Ascomycota</taxon>
        <taxon>Pezizomycotina</taxon>
        <taxon>Eurotiomycetes</taxon>
        <taxon>Eurotiomycetidae</taxon>
        <taxon>Onygenales</taxon>
        <taxon>Ajellomycetaceae</taxon>
        <taxon>Emergomyces</taxon>
    </lineage>
</organism>
<gene>
    <name evidence="1" type="ORF">AJ78_08178</name>
</gene>
<proteinExistence type="predicted"/>
<dbReference type="AlphaFoldDB" id="A0A1J9PSW6"/>